<dbReference type="SUPFAM" id="SSF53335">
    <property type="entry name" value="S-adenosyl-L-methionine-dependent methyltransferases"/>
    <property type="match status" value="1"/>
</dbReference>
<dbReference type="CDD" id="cd02440">
    <property type="entry name" value="AdoMet_MTases"/>
    <property type="match status" value="1"/>
</dbReference>
<dbReference type="PANTHER" id="PTHR43861:SF1">
    <property type="entry name" value="TRANS-ACONITATE 2-METHYLTRANSFERASE"/>
    <property type="match status" value="1"/>
</dbReference>
<dbReference type="AlphaFoldDB" id="A0AAD2CHP9"/>
<accession>A0AAD2CHP9</accession>
<dbReference type="GO" id="GO:0008757">
    <property type="term" value="F:S-adenosylmethionine-dependent methyltransferase activity"/>
    <property type="evidence" value="ECO:0007669"/>
    <property type="project" value="InterPro"/>
</dbReference>
<dbReference type="PANTHER" id="PTHR43861">
    <property type="entry name" value="TRANS-ACONITATE 2-METHYLTRANSFERASE-RELATED"/>
    <property type="match status" value="1"/>
</dbReference>
<dbReference type="InterPro" id="IPR029063">
    <property type="entry name" value="SAM-dependent_MTases_sf"/>
</dbReference>
<evidence type="ECO:0000256" key="2">
    <source>
        <dbReference type="ARBA" id="ARBA00022679"/>
    </source>
</evidence>
<evidence type="ECO:0000313" key="4">
    <source>
        <dbReference type="EMBL" id="CAJ1931405.1"/>
    </source>
</evidence>
<keyword evidence="2" id="KW-0808">Transferase</keyword>
<organism evidence="4 5">
    <name type="scientific">Cylindrotheca closterium</name>
    <dbReference type="NCBI Taxonomy" id="2856"/>
    <lineage>
        <taxon>Eukaryota</taxon>
        <taxon>Sar</taxon>
        <taxon>Stramenopiles</taxon>
        <taxon>Ochrophyta</taxon>
        <taxon>Bacillariophyta</taxon>
        <taxon>Bacillariophyceae</taxon>
        <taxon>Bacillariophycidae</taxon>
        <taxon>Bacillariales</taxon>
        <taxon>Bacillariaceae</taxon>
        <taxon>Cylindrotheca</taxon>
    </lineage>
</organism>
<evidence type="ECO:0000256" key="1">
    <source>
        <dbReference type="ARBA" id="ARBA00022603"/>
    </source>
</evidence>
<sequence>MQTKKTLRALITFQTLLFSSPLSRRDFITTATSSALALKANNKLDTMTNIPEDRSGQTAKIWDRFAKGYAKQPIDDQEAYEKKLSITQKYLTKDMEVLEYGCGTGETSLIHAPFVKHILATDISGKMLEAAHKRLAASPVKNVEFQQVSIDQLQLKNESKDVVLGLSILHLLKNRDEAIAKTYQWLKPGGIFVSSTTCVGSMGSAPFLKRILPIGSFFGALPYVNTLTKEDLKESLIKNKFEIEYEWQPKKDAAVFIIARKSA</sequence>
<protein>
    <recommendedName>
        <fullName evidence="3">Methyltransferase domain-containing protein</fullName>
    </recommendedName>
</protein>
<dbReference type="Pfam" id="PF13649">
    <property type="entry name" value="Methyltransf_25"/>
    <property type="match status" value="1"/>
</dbReference>
<evidence type="ECO:0000313" key="5">
    <source>
        <dbReference type="Proteomes" id="UP001295423"/>
    </source>
</evidence>
<keyword evidence="1" id="KW-0489">Methyltransferase</keyword>
<dbReference type="Gene3D" id="3.40.50.150">
    <property type="entry name" value="Vaccinia Virus protein VP39"/>
    <property type="match status" value="1"/>
</dbReference>
<dbReference type="InterPro" id="IPR041698">
    <property type="entry name" value="Methyltransf_25"/>
</dbReference>
<name>A0AAD2CHP9_9STRA</name>
<dbReference type="EMBL" id="CAKOGP040000147">
    <property type="protein sequence ID" value="CAJ1931405.1"/>
    <property type="molecule type" value="Genomic_DNA"/>
</dbReference>
<gene>
    <name evidence="4" type="ORF">CYCCA115_LOCUS2373</name>
</gene>
<feature type="domain" description="Methyltransferase" evidence="3">
    <location>
        <begin position="97"/>
        <end position="190"/>
    </location>
</feature>
<proteinExistence type="predicted"/>
<comment type="caution">
    <text evidence="4">The sequence shown here is derived from an EMBL/GenBank/DDBJ whole genome shotgun (WGS) entry which is preliminary data.</text>
</comment>
<evidence type="ECO:0000259" key="3">
    <source>
        <dbReference type="Pfam" id="PF13649"/>
    </source>
</evidence>
<reference evidence="4" key="1">
    <citation type="submission" date="2023-08" db="EMBL/GenBank/DDBJ databases">
        <authorList>
            <person name="Audoor S."/>
            <person name="Bilcke G."/>
        </authorList>
    </citation>
    <scope>NUCLEOTIDE SEQUENCE</scope>
</reference>
<dbReference type="Proteomes" id="UP001295423">
    <property type="component" value="Unassembled WGS sequence"/>
</dbReference>
<keyword evidence="5" id="KW-1185">Reference proteome</keyword>